<evidence type="ECO:0000256" key="1">
    <source>
        <dbReference type="ARBA" id="ARBA00009427"/>
    </source>
</evidence>
<feature type="domain" description="Cytidylate kinase" evidence="10">
    <location>
        <begin position="8"/>
        <end position="221"/>
    </location>
</feature>
<dbReference type="Gene3D" id="3.40.50.300">
    <property type="entry name" value="P-loop containing nucleotide triphosphate hydrolases"/>
    <property type="match status" value="1"/>
</dbReference>
<keyword evidence="3 8" id="KW-0547">Nucleotide-binding</keyword>
<evidence type="ECO:0000313" key="12">
    <source>
        <dbReference type="Proteomes" id="UP000031397"/>
    </source>
</evidence>
<dbReference type="GeneID" id="74912757"/>
<dbReference type="OrthoDB" id="9807434at2"/>
<evidence type="ECO:0000256" key="9">
    <source>
        <dbReference type="SAM" id="MobiDB-lite"/>
    </source>
</evidence>
<feature type="region of interest" description="Disordered" evidence="9">
    <location>
        <begin position="182"/>
        <end position="201"/>
    </location>
</feature>
<evidence type="ECO:0000313" key="11">
    <source>
        <dbReference type="EMBL" id="KID42597.1"/>
    </source>
</evidence>
<dbReference type="GO" id="GO:0036431">
    <property type="term" value="F:dCMP kinase activity"/>
    <property type="evidence" value="ECO:0007669"/>
    <property type="project" value="InterPro"/>
</dbReference>
<dbReference type="GO" id="GO:0005524">
    <property type="term" value="F:ATP binding"/>
    <property type="evidence" value="ECO:0007669"/>
    <property type="project" value="UniProtKB-UniRule"/>
</dbReference>
<dbReference type="GO" id="GO:0006220">
    <property type="term" value="P:pyrimidine nucleotide metabolic process"/>
    <property type="evidence" value="ECO:0007669"/>
    <property type="project" value="UniProtKB-UniRule"/>
</dbReference>
<evidence type="ECO:0000259" key="10">
    <source>
        <dbReference type="Pfam" id="PF02224"/>
    </source>
</evidence>
<dbReference type="InterPro" id="IPR003136">
    <property type="entry name" value="Cytidylate_kin"/>
</dbReference>
<comment type="subcellular location">
    <subcellularLocation>
        <location evidence="8">Cytoplasm</location>
    </subcellularLocation>
</comment>
<comment type="similarity">
    <text evidence="1 8">Belongs to the cytidylate kinase family. Type 1 subfamily.</text>
</comment>
<dbReference type="Proteomes" id="UP000031397">
    <property type="component" value="Unassembled WGS sequence"/>
</dbReference>
<evidence type="ECO:0000256" key="4">
    <source>
        <dbReference type="ARBA" id="ARBA00022777"/>
    </source>
</evidence>
<dbReference type="CDD" id="cd02020">
    <property type="entry name" value="CMPK"/>
    <property type="match status" value="1"/>
</dbReference>
<dbReference type="AlphaFoldDB" id="A0A0C1PP82"/>
<dbReference type="InterPro" id="IPR027417">
    <property type="entry name" value="P-loop_NTPase"/>
</dbReference>
<comment type="catalytic activity">
    <reaction evidence="7 8">
        <text>CMP + ATP = CDP + ADP</text>
        <dbReference type="Rhea" id="RHEA:11600"/>
        <dbReference type="ChEBI" id="CHEBI:30616"/>
        <dbReference type="ChEBI" id="CHEBI:58069"/>
        <dbReference type="ChEBI" id="CHEBI:60377"/>
        <dbReference type="ChEBI" id="CHEBI:456216"/>
        <dbReference type="EC" id="2.7.4.25"/>
    </reaction>
</comment>
<organism evidence="11 12">
    <name type="scientific">Fructilactobacillus fructivorans</name>
    <dbReference type="NCBI Taxonomy" id="1614"/>
    <lineage>
        <taxon>Bacteria</taxon>
        <taxon>Bacillati</taxon>
        <taxon>Bacillota</taxon>
        <taxon>Bacilli</taxon>
        <taxon>Lactobacillales</taxon>
        <taxon>Lactobacillaceae</taxon>
        <taxon>Fructilactobacillus</taxon>
    </lineage>
</organism>
<keyword evidence="4 8" id="KW-0418">Kinase</keyword>
<keyword evidence="8" id="KW-0963">Cytoplasm</keyword>
<dbReference type="HAMAP" id="MF_00238">
    <property type="entry name" value="Cytidyl_kinase_type1"/>
    <property type="match status" value="1"/>
</dbReference>
<accession>A0A0C1PP82</accession>
<feature type="binding site" evidence="8">
    <location>
        <begin position="12"/>
        <end position="20"/>
    </location>
    <ligand>
        <name>ATP</name>
        <dbReference type="ChEBI" id="CHEBI:30616"/>
    </ligand>
</feature>
<dbReference type="PATRIC" id="fig|1614.7.peg.41"/>
<dbReference type="GO" id="GO:0015949">
    <property type="term" value="P:nucleobase-containing small molecule interconversion"/>
    <property type="evidence" value="ECO:0007669"/>
    <property type="project" value="TreeGrafter"/>
</dbReference>
<dbReference type="GO" id="GO:0005829">
    <property type="term" value="C:cytosol"/>
    <property type="evidence" value="ECO:0007669"/>
    <property type="project" value="TreeGrafter"/>
</dbReference>
<evidence type="ECO:0000256" key="2">
    <source>
        <dbReference type="ARBA" id="ARBA00022679"/>
    </source>
</evidence>
<name>A0A0C1PP82_9LACO</name>
<dbReference type="Pfam" id="PF02224">
    <property type="entry name" value="Cytidylate_kin"/>
    <property type="match status" value="1"/>
</dbReference>
<dbReference type="RefSeq" id="WP_039142906.1">
    <property type="nucleotide sequence ID" value="NZ_JOJZ01000007.1"/>
</dbReference>
<proteinExistence type="inferred from homology"/>
<dbReference type="PANTHER" id="PTHR21299:SF2">
    <property type="entry name" value="CYTIDYLATE KINASE"/>
    <property type="match status" value="1"/>
</dbReference>
<gene>
    <name evidence="8" type="primary">cmk</name>
    <name evidence="11" type="ORF">LfDm3_0049</name>
</gene>
<evidence type="ECO:0000256" key="6">
    <source>
        <dbReference type="ARBA" id="ARBA00047615"/>
    </source>
</evidence>
<dbReference type="NCBIfam" id="TIGR00017">
    <property type="entry name" value="cmk"/>
    <property type="match status" value="1"/>
</dbReference>
<dbReference type="InterPro" id="IPR011994">
    <property type="entry name" value="Cytidylate_kinase_dom"/>
</dbReference>
<evidence type="ECO:0000256" key="7">
    <source>
        <dbReference type="ARBA" id="ARBA00048478"/>
    </source>
</evidence>
<comment type="catalytic activity">
    <reaction evidence="6 8">
        <text>dCMP + ATP = dCDP + ADP</text>
        <dbReference type="Rhea" id="RHEA:25094"/>
        <dbReference type="ChEBI" id="CHEBI:30616"/>
        <dbReference type="ChEBI" id="CHEBI:57566"/>
        <dbReference type="ChEBI" id="CHEBI:58593"/>
        <dbReference type="ChEBI" id="CHEBI:456216"/>
        <dbReference type="EC" id="2.7.4.25"/>
    </reaction>
</comment>
<protein>
    <recommendedName>
        <fullName evidence="8">Cytidylate kinase</fullName>
        <shortName evidence="8">CK</shortName>
        <ecNumber evidence="8">2.7.4.25</ecNumber>
    </recommendedName>
    <alternativeName>
        <fullName evidence="8">Cytidine monophosphate kinase</fullName>
        <shortName evidence="8">CMP kinase</shortName>
    </alternativeName>
</protein>
<evidence type="ECO:0000256" key="3">
    <source>
        <dbReference type="ARBA" id="ARBA00022741"/>
    </source>
</evidence>
<keyword evidence="2 8" id="KW-0808">Transferase</keyword>
<evidence type="ECO:0000256" key="5">
    <source>
        <dbReference type="ARBA" id="ARBA00022840"/>
    </source>
</evidence>
<evidence type="ECO:0000256" key="8">
    <source>
        <dbReference type="HAMAP-Rule" id="MF_00238"/>
    </source>
</evidence>
<sequence length="233" mass="25669">MGKNGLQVAIDGPASAGKSTVAKLVAKKFHYIYCDTGAMYRSITLKAIRLGLDLNDEEAILNLLKKTRIVFEPGDPVQKVFVDGKEVTNDIRSTEVTNNVSAVSALGSIRSELVKRQQFLARDGGIVMDGRDIGTTVLPQADVKVFLIASVSERAERRYKEDQTKGISVSLDQLKQDIEDRDYKDSHRKISPLKKASDASEIDTTSMSIDDVVKAISRLIENKIQQLSNNKAD</sequence>
<keyword evidence="5 8" id="KW-0067">ATP-binding</keyword>
<dbReference type="GO" id="GO:0036430">
    <property type="term" value="F:CMP kinase activity"/>
    <property type="evidence" value="ECO:0007669"/>
    <property type="project" value="RHEA"/>
</dbReference>
<keyword evidence="12" id="KW-1185">Reference proteome</keyword>
<reference evidence="11 12" key="1">
    <citation type="submission" date="2014-06" db="EMBL/GenBank/DDBJ databases">
        <title>Functional and comparative genomic analyses of the Drosophila gut microbiota identify candidate symbiosis factors.</title>
        <authorList>
            <person name="Newell P.D."/>
            <person name="Chaston J.M."/>
            <person name="Douglas A.E."/>
        </authorList>
    </citation>
    <scope>NUCLEOTIDE SEQUENCE [LARGE SCALE GENOMIC DNA]</scope>
    <source>
        <strain evidence="11 12">DmCS_002</strain>
    </source>
</reference>
<dbReference type="SUPFAM" id="SSF52540">
    <property type="entry name" value="P-loop containing nucleoside triphosphate hydrolases"/>
    <property type="match status" value="1"/>
</dbReference>
<dbReference type="PANTHER" id="PTHR21299">
    <property type="entry name" value="CYTIDYLATE KINASE/PANTOATE-BETA-ALANINE LIGASE"/>
    <property type="match status" value="1"/>
</dbReference>
<dbReference type="EC" id="2.7.4.25" evidence="8"/>
<dbReference type="EMBL" id="JOJZ01000007">
    <property type="protein sequence ID" value="KID42597.1"/>
    <property type="molecule type" value="Genomic_DNA"/>
</dbReference>
<comment type="caution">
    <text evidence="11">The sequence shown here is derived from an EMBL/GenBank/DDBJ whole genome shotgun (WGS) entry which is preliminary data.</text>
</comment>